<dbReference type="EMBL" id="JAPWDV010000001">
    <property type="protein sequence ID" value="KAJ6224265.1"/>
    <property type="molecule type" value="Genomic_DNA"/>
</dbReference>
<dbReference type="InterPro" id="IPR011012">
    <property type="entry name" value="Longin-like_dom_sf"/>
</dbReference>
<evidence type="ECO:0000256" key="3">
    <source>
        <dbReference type="ARBA" id="ARBA00022448"/>
    </source>
</evidence>
<evidence type="ECO:0000256" key="5">
    <source>
        <dbReference type="ARBA" id="ARBA00023136"/>
    </source>
</evidence>
<keyword evidence="3" id="KW-0813">Transport</keyword>
<proteinExistence type="inferred from homology"/>
<keyword evidence="9" id="KW-1185">Reference proteome</keyword>
<dbReference type="GO" id="GO:0015031">
    <property type="term" value="P:protein transport"/>
    <property type="evidence" value="ECO:0007669"/>
    <property type="project" value="UniProtKB-KW"/>
</dbReference>
<dbReference type="SUPFAM" id="SSF64356">
    <property type="entry name" value="SNARE-like"/>
    <property type="match status" value="1"/>
</dbReference>
<comment type="subcellular location">
    <subcellularLocation>
        <location evidence="1">Endomembrane system</location>
    </subcellularLocation>
</comment>
<protein>
    <recommendedName>
        <fullName evidence="7">AP complex mu/sigma subunit domain-containing protein</fullName>
    </recommendedName>
</protein>
<evidence type="ECO:0000256" key="2">
    <source>
        <dbReference type="ARBA" id="ARBA00006972"/>
    </source>
</evidence>
<evidence type="ECO:0000259" key="7">
    <source>
        <dbReference type="Pfam" id="PF01217"/>
    </source>
</evidence>
<keyword evidence="4" id="KW-0653">Protein transport</keyword>
<dbReference type="Pfam" id="PF01217">
    <property type="entry name" value="Clat_adaptor_s"/>
    <property type="match status" value="1"/>
</dbReference>
<evidence type="ECO:0000256" key="4">
    <source>
        <dbReference type="ARBA" id="ARBA00022927"/>
    </source>
</evidence>
<keyword evidence="5" id="KW-0472">Membrane</keyword>
<comment type="caution">
    <text evidence="8">The sequence shown here is derived from an EMBL/GenBank/DDBJ whole genome shotgun (WGS) entry which is preliminary data.</text>
</comment>
<gene>
    <name evidence="8" type="ORF">RDWZM_002810</name>
</gene>
<comment type="function">
    <text evidence="6">Part of the AP-3 complex, an adaptor-related complex which is not clathrin-associated. The complex is associated with the Golgi region as well as more peripheral structures. It facilitates the budding of vesicles from the Golgi membrane and may be directly involved in trafficking to lysosomes. In concert with the BLOC-1 complex, AP-3 is required to target cargos into vesicles assembled at cell bodies for delivery into neurites and nerve terminals.</text>
</comment>
<accession>A0A9Q0MEE5</accession>
<dbReference type="OMA" id="DLIFNWQ"/>
<dbReference type="PANTHER" id="PTHR11753">
    <property type="entry name" value="ADAPTOR COMPLEXES SMALL SUBUNIT FAMILY"/>
    <property type="match status" value="1"/>
</dbReference>
<dbReference type="FunFam" id="3.30.450.60:FF:000001">
    <property type="entry name" value="AP complex subunit sigma"/>
    <property type="match status" value="1"/>
</dbReference>
<dbReference type="GO" id="GO:0012505">
    <property type="term" value="C:endomembrane system"/>
    <property type="evidence" value="ECO:0007669"/>
    <property type="project" value="UniProtKB-SubCell"/>
</dbReference>
<dbReference type="InterPro" id="IPR022775">
    <property type="entry name" value="AP_mu_sigma_su"/>
</dbReference>
<comment type="similarity">
    <text evidence="2">Belongs to the adaptor complexes small subunit family.</text>
</comment>
<reference evidence="8" key="1">
    <citation type="submission" date="2022-12" db="EMBL/GenBank/DDBJ databases">
        <title>Genome assemblies of Blomia tropicalis.</title>
        <authorList>
            <person name="Cui Y."/>
        </authorList>
    </citation>
    <scope>NUCLEOTIDE SEQUENCE</scope>
    <source>
        <tissue evidence="8">Adult mites</tissue>
    </source>
</reference>
<organism evidence="8 9">
    <name type="scientific">Blomia tropicalis</name>
    <name type="common">Mite</name>
    <dbReference type="NCBI Taxonomy" id="40697"/>
    <lineage>
        <taxon>Eukaryota</taxon>
        <taxon>Metazoa</taxon>
        <taxon>Ecdysozoa</taxon>
        <taxon>Arthropoda</taxon>
        <taxon>Chelicerata</taxon>
        <taxon>Arachnida</taxon>
        <taxon>Acari</taxon>
        <taxon>Acariformes</taxon>
        <taxon>Sarcoptiformes</taxon>
        <taxon>Astigmata</taxon>
        <taxon>Glycyphagoidea</taxon>
        <taxon>Echimyopodidae</taxon>
        <taxon>Blomia</taxon>
    </lineage>
</organism>
<sequence>MIHAVLIFNTTGKPRLIKFYDHYSTDLQQRIVDETFRIISARNNNQCHFVETNIFDRNGTQPKDLLLMYRQYATLYVAFCVDKAENELAILDLIQIFVEVMDRCFESVCELDLIFNLEKIHHILNEIIIGGLVIETNIDEIMEKFKHQMKLDKSSAENKTVKVAANMRKNLNFEGRLKELKKSMKLKIHKNGKHNKKQQE</sequence>
<dbReference type="AlphaFoldDB" id="A0A9Q0MEE5"/>
<dbReference type="InterPro" id="IPR016635">
    <property type="entry name" value="AP_complex_ssu"/>
</dbReference>
<feature type="domain" description="AP complex mu/sigma subunit" evidence="7">
    <location>
        <begin position="1"/>
        <end position="147"/>
    </location>
</feature>
<evidence type="ECO:0000256" key="6">
    <source>
        <dbReference type="ARBA" id="ARBA00025605"/>
    </source>
</evidence>
<dbReference type="Proteomes" id="UP001142055">
    <property type="component" value="Chromosome 1"/>
</dbReference>
<name>A0A9Q0MEE5_BLOTA</name>
<evidence type="ECO:0000256" key="1">
    <source>
        <dbReference type="ARBA" id="ARBA00004308"/>
    </source>
</evidence>
<dbReference type="Gene3D" id="3.30.450.60">
    <property type="match status" value="1"/>
</dbReference>
<evidence type="ECO:0000313" key="9">
    <source>
        <dbReference type="Proteomes" id="UP001142055"/>
    </source>
</evidence>
<evidence type="ECO:0000313" key="8">
    <source>
        <dbReference type="EMBL" id="KAJ6224265.1"/>
    </source>
</evidence>